<dbReference type="Proteomes" id="UP000285712">
    <property type="component" value="Unassembled WGS sequence"/>
</dbReference>
<name>A0A3R6X5M4_APHAT</name>
<reference evidence="3 4" key="1">
    <citation type="submission" date="2018-08" db="EMBL/GenBank/DDBJ databases">
        <title>Aphanomyces genome sequencing and annotation.</title>
        <authorList>
            <person name="Minardi D."/>
            <person name="Oidtmann B."/>
            <person name="Van Der Giezen M."/>
            <person name="Studholme D.J."/>
        </authorList>
    </citation>
    <scope>NUCLEOTIDE SEQUENCE [LARGE SCALE GENOMIC DNA]</scope>
    <source>
        <strain evidence="3 4">Sv</strain>
    </source>
</reference>
<dbReference type="GO" id="GO:0008270">
    <property type="term" value="F:zinc ion binding"/>
    <property type="evidence" value="ECO:0007669"/>
    <property type="project" value="InterPro"/>
</dbReference>
<protein>
    <recommendedName>
        <fullName evidence="2">Retrovirus-related Pol polyprotein from transposon TNT 1-94-like beta-barrel domain-containing protein</fullName>
    </recommendedName>
</protein>
<dbReference type="PANTHER" id="PTHR35317">
    <property type="entry name" value="OS04G0629600 PROTEIN"/>
    <property type="match status" value="1"/>
</dbReference>
<evidence type="ECO:0000313" key="3">
    <source>
        <dbReference type="EMBL" id="RHY91858.1"/>
    </source>
</evidence>
<dbReference type="GO" id="GO:0003676">
    <property type="term" value="F:nucleic acid binding"/>
    <property type="evidence" value="ECO:0007669"/>
    <property type="project" value="InterPro"/>
</dbReference>
<dbReference type="SUPFAM" id="SSF57756">
    <property type="entry name" value="Retrovirus zinc finger-like domains"/>
    <property type="match status" value="1"/>
</dbReference>
<dbReference type="InterPro" id="IPR054722">
    <property type="entry name" value="PolX-like_BBD"/>
</dbReference>
<dbReference type="AlphaFoldDB" id="A0A3R6X5M4"/>
<proteinExistence type="predicted"/>
<evidence type="ECO:0000259" key="2">
    <source>
        <dbReference type="Pfam" id="PF22936"/>
    </source>
</evidence>
<dbReference type="Pfam" id="PF14223">
    <property type="entry name" value="Retrotran_gag_2"/>
    <property type="match status" value="1"/>
</dbReference>
<feature type="region of interest" description="Disordered" evidence="1">
    <location>
        <begin position="464"/>
        <end position="485"/>
    </location>
</feature>
<feature type="compositionally biased region" description="Polar residues" evidence="1">
    <location>
        <begin position="473"/>
        <end position="485"/>
    </location>
</feature>
<comment type="caution">
    <text evidence="3">The sequence shown here is derived from an EMBL/GenBank/DDBJ whole genome shotgun (WGS) entry which is preliminary data.</text>
</comment>
<organism evidence="3 4">
    <name type="scientific">Aphanomyces astaci</name>
    <name type="common">Crayfish plague agent</name>
    <dbReference type="NCBI Taxonomy" id="112090"/>
    <lineage>
        <taxon>Eukaryota</taxon>
        <taxon>Sar</taxon>
        <taxon>Stramenopiles</taxon>
        <taxon>Oomycota</taxon>
        <taxon>Saprolegniomycetes</taxon>
        <taxon>Saprolegniales</taxon>
        <taxon>Verrucalvaceae</taxon>
        <taxon>Aphanomyces</taxon>
    </lineage>
</organism>
<feature type="domain" description="Retrovirus-related Pol polyprotein from transposon TNT 1-94-like beta-barrel" evidence="2">
    <location>
        <begin position="293"/>
        <end position="372"/>
    </location>
</feature>
<evidence type="ECO:0000313" key="4">
    <source>
        <dbReference type="Proteomes" id="UP000285712"/>
    </source>
</evidence>
<dbReference type="Pfam" id="PF22936">
    <property type="entry name" value="Pol_BBD"/>
    <property type="match status" value="1"/>
</dbReference>
<dbReference type="InterPro" id="IPR036875">
    <property type="entry name" value="Znf_CCHC_sf"/>
</dbReference>
<dbReference type="VEuPathDB" id="FungiDB:H257_17879"/>
<accession>A0A3R6X5M4</accession>
<dbReference type="PANTHER" id="PTHR35317:SF40">
    <property type="entry name" value="CCHC-TYPE DOMAIN-CONTAINING PROTEIN"/>
    <property type="match status" value="1"/>
</dbReference>
<dbReference type="EMBL" id="QUTG01003365">
    <property type="protein sequence ID" value="RHY91858.1"/>
    <property type="molecule type" value="Genomic_DNA"/>
</dbReference>
<gene>
    <name evidence="3" type="ORF">DYB35_012230</name>
</gene>
<sequence>MSPTITHAKEEKAKSLVFAGVNFNIYKVRIQAKLRSKGLWKVVSGEDTRDDADDEDDYDSKEDKAFDILVNSLDDDNLAYVSHVSTSKEVWDMLVTRYEARTYADVSHVIHELHTKVYSPGSSMQKHVTDLRGLQHKLLLMGSRVDDEMLGRILLTSVKEVFPTTVEILRSREPSPTLSQITNRLLSKEDEVKNGAPMKRKAETEQLLYTGKPDKPRPFKKQAVKDKCHYCHKIGHHAFECRYKKRDLAKGIQRKCMPVEDDDQINVLQHDEEEGFILATTDDIPRSDLEGVWILDSACTADVTGNKTLFTKLARTQMSALQLADNSTVQSMHMGLLSIQVDADHRLDRPKAKFVPNLKKNLLSFRLLLRDGFQVAKWDLDVAIMILDTFVLKFTHHRGLYVLQPYEEHINSCLVRQSTPKLKSMRRRSHQFQDLKGPQFQWEFPPWPLKKHQVCRPKSTQVKSSKSKIHRNLATNPPQATKNQATLRSISSIQRVLKPSRVATIKCFQST</sequence>
<evidence type="ECO:0000256" key="1">
    <source>
        <dbReference type="SAM" id="MobiDB-lite"/>
    </source>
</evidence>